<dbReference type="WBParaSite" id="MBELARI_LOCUS8533">
    <property type="protein sequence ID" value="MBELARI_LOCUS8533"/>
    <property type="gene ID" value="MBELARI_LOCUS8533"/>
</dbReference>
<evidence type="ECO:0000313" key="2">
    <source>
        <dbReference type="Proteomes" id="UP000887575"/>
    </source>
</evidence>
<keyword evidence="1" id="KW-1133">Transmembrane helix</keyword>
<reference evidence="3" key="1">
    <citation type="submission" date="2024-02" db="UniProtKB">
        <authorList>
            <consortium name="WormBaseParasite"/>
        </authorList>
    </citation>
    <scope>IDENTIFICATION</scope>
</reference>
<keyword evidence="1" id="KW-0812">Transmembrane</keyword>
<dbReference type="Proteomes" id="UP000887575">
    <property type="component" value="Unassembled WGS sequence"/>
</dbReference>
<feature type="transmembrane region" description="Helical" evidence="1">
    <location>
        <begin position="41"/>
        <end position="70"/>
    </location>
</feature>
<proteinExistence type="predicted"/>
<name>A0AAF3FMY7_9BILA</name>
<dbReference type="AlphaFoldDB" id="A0AAF3FMY7"/>
<organism evidence="2 3">
    <name type="scientific">Mesorhabditis belari</name>
    <dbReference type="NCBI Taxonomy" id="2138241"/>
    <lineage>
        <taxon>Eukaryota</taxon>
        <taxon>Metazoa</taxon>
        <taxon>Ecdysozoa</taxon>
        <taxon>Nematoda</taxon>
        <taxon>Chromadorea</taxon>
        <taxon>Rhabditida</taxon>
        <taxon>Rhabditina</taxon>
        <taxon>Rhabditomorpha</taxon>
        <taxon>Rhabditoidea</taxon>
        <taxon>Rhabditidae</taxon>
        <taxon>Mesorhabditinae</taxon>
        <taxon>Mesorhabditis</taxon>
    </lineage>
</organism>
<sequence length="216" mass="24896">MDPNVDLSWWNYLNWNITKCTKYSDDRSVSWTLPCNATHPFAFGTLCWIVTTLLFIVFLLTCCCLLYAVYVYREDNKRLKYEYAEVERNLRKQNEYFTARIHRQMEEQMKLNEKHQIRSEAAEKAAVAELAAAKTREQPQPIIIYGQPMIGGKMIPPKPLSPSKNPPITQKTLREIIPSRHAVSAQFPELPIIARNTGEAFMNSVFPDAVPRNTTA</sequence>
<keyword evidence="2" id="KW-1185">Reference proteome</keyword>
<protein>
    <submittedName>
        <fullName evidence="3">Uncharacterized protein</fullName>
    </submittedName>
</protein>
<accession>A0AAF3FMY7</accession>
<evidence type="ECO:0000313" key="3">
    <source>
        <dbReference type="WBParaSite" id="MBELARI_LOCUS8533"/>
    </source>
</evidence>
<keyword evidence="1" id="KW-0472">Membrane</keyword>
<evidence type="ECO:0000256" key="1">
    <source>
        <dbReference type="SAM" id="Phobius"/>
    </source>
</evidence>